<dbReference type="CDD" id="cd03217">
    <property type="entry name" value="ABC_FeS_Assembly"/>
    <property type="match status" value="1"/>
</dbReference>
<gene>
    <name evidence="6" type="primary">sufC</name>
    <name evidence="6" type="ORF">DMO24_16100</name>
    <name evidence="5" type="ORF">FHX36_000343</name>
</gene>
<protein>
    <submittedName>
        <fullName evidence="5">Fe-S cluster assembly ATP-binding protein</fullName>
    </submittedName>
    <submittedName>
        <fullName evidence="6">Fe-S cluster assembly ATPase SufC</fullName>
    </submittedName>
</protein>
<dbReference type="EMBL" id="JACIBU010000001">
    <property type="protein sequence ID" value="MBB3674608.1"/>
    <property type="molecule type" value="Genomic_DNA"/>
</dbReference>
<dbReference type="InterPro" id="IPR003439">
    <property type="entry name" value="ABC_transporter-like_ATP-bd"/>
</dbReference>
<dbReference type="SMART" id="SM00382">
    <property type="entry name" value="AAA"/>
    <property type="match status" value="1"/>
</dbReference>
<sequence>MTSPTATPATTGLPTGSVLEIRNLHVTVGEGDEAKEILRGVDLTVRGGETHAIMGPNGSGKSTLAYSIAGHPKYTITGGSVTLDGEDVLAMTVDERARAGMFLAMQYPVEVPGVSVSNFLRTAATAVTGEAPKLRTWVKDVRTEMEALEMDSAFAERNVNEGFSGGEKKRHEILQMRLLKPKVAILDETDSGLDVDALRIVSEGVNRAKAESPVGVLLITHYTRILRYIKPDFVHVFVAGRVVEEGGPELAEKLENEGYAAYVKDSKAEALAELPGGAHA</sequence>
<keyword evidence="2" id="KW-0547">Nucleotide-binding</keyword>
<dbReference type="Pfam" id="PF00005">
    <property type="entry name" value="ABC_tran"/>
    <property type="match status" value="1"/>
</dbReference>
<dbReference type="PROSITE" id="PS50893">
    <property type="entry name" value="ABC_TRANSPORTER_2"/>
    <property type="match status" value="1"/>
</dbReference>
<evidence type="ECO:0000256" key="1">
    <source>
        <dbReference type="ARBA" id="ARBA00006216"/>
    </source>
</evidence>
<evidence type="ECO:0000313" key="8">
    <source>
        <dbReference type="Proteomes" id="UP000580718"/>
    </source>
</evidence>
<dbReference type="RefSeq" id="WP_110553214.1">
    <property type="nucleotide sequence ID" value="NZ_JACIBU010000001.1"/>
</dbReference>
<dbReference type="GO" id="GO:0005524">
    <property type="term" value="F:ATP binding"/>
    <property type="evidence" value="ECO:0007669"/>
    <property type="project" value="UniProtKB-KW"/>
</dbReference>
<dbReference type="EMBL" id="QKNV01000196">
    <property type="protein sequence ID" value="PZA20318.1"/>
    <property type="molecule type" value="Genomic_DNA"/>
</dbReference>
<dbReference type="SUPFAM" id="SSF52540">
    <property type="entry name" value="P-loop containing nucleoside triphosphate hydrolases"/>
    <property type="match status" value="1"/>
</dbReference>
<dbReference type="InterPro" id="IPR003593">
    <property type="entry name" value="AAA+_ATPase"/>
</dbReference>
<feature type="domain" description="ABC transporter" evidence="4">
    <location>
        <begin position="19"/>
        <end position="264"/>
    </location>
</feature>
<keyword evidence="3 5" id="KW-0067">ATP-binding</keyword>
<dbReference type="Proteomes" id="UP000580718">
    <property type="component" value="Unassembled WGS sequence"/>
</dbReference>
<dbReference type="OrthoDB" id="9806149at2"/>
<comment type="similarity">
    <text evidence="1">Belongs to the ABC transporter superfamily. Ycf16 family.</text>
</comment>
<dbReference type="InterPro" id="IPR010230">
    <property type="entry name" value="FeS-cluster_ATPase_SufC"/>
</dbReference>
<dbReference type="Gene3D" id="3.40.50.300">
    <property type="entry name" value="P-loop containing nucleotide triphosphate hydrolases"/>
    <property type="match status" value="1"/>
</dbReference>
<evidence type="ECO:0000256" key="2">
    <source>
        <dbReference type="ARBA" id="ARBA00022741"/>
    </source>
</evidence>
<proteinExistence type="inferred from homology"/>
<reference evidence="5 8" key="2">
    <citation type="submission" date="2020-08" db="EMBL/GenBank/DDBJ databases">
        <title>Sequencing the genomes of 1000 actinobacteria strains.</title>
        <authorList>
            <person name="Klenk H.-P."/>
        </authorList>
    </citation>
    <scope>NUCLEOTIDE SEQUENCE [LARGE SCALE GENOMIC DNA]</scope>
    <source>
        <strain evidence="5 8">DSM 16678</strain>
    </source>
</reference>
<dbReference type="PANTHER" id="PTHR43204:SF1">
    <property type="entry name" value="ABC TRANSPORTER I FAMILY MEMBER 6, CHLOROPLASTIC"/>
    <property type="match status" value="1"/>
</dbReference>
<reference evidence="6 7" key="1">
    <citation type="submission" date="2018-06" db="EMBL/GenBank/DDBJ databases">
        <title>Draft genome sequence of Modestobacter versicolor CP153-2.</title>
        <authorList>
            <person name="Gundlapally S.R."/>
        </authorList>
    </citation>
    <scope>NUCLEOTIDE SEQUENCE [LARGE SCALE GENOMIC DNA]</scope>
    <source>
        <strain evidence="6 7">CP153-2</strain>
    </source>
</reference>
<evidence type="ECO:0000256" key="3">
    <source>
        <dbReference type="ARBA" id="ARBA00022840"/>
    </source>
</evidence>
<dbReference type="InterPro" id="IPR027417">
    <property type="entry name" value="P-loop_NTPase"/>
</dbReference>
<accession>A0A323VK55</accession>
<dbReference type="GO" id="GO:0016887">
    <property type="term" value="F:ATP hydrolysis activity"/>
    <property type="evidence" value="ECO:0007669"/>
    <property type="project" value="InterPro"/>
</dbReference>
<organism evidence="6 7">
    <name type="scientific">Modestobacter versicolor</name>
    <dbReference type="NCBI Taxonomy" id="429133"/>
    <lineage>
        <taxon>Bacteria</taxon>
        <taxon>Bacillati</taxon>
        <taxon>Actinomycetota</taxon>
        <taxon>Actinomycetes</taxon>
        <taxon>Geodermatophilales</taxon>
        <taxon>Geodermatophilaceae</taxon>
        <taxon>Modestobacter</taxon>
    </lineage>
</organism>
<dbReference type="NCBIfam" id="TIGR01978">
    <property type="entry name" value="sufC"/>
    <property type="match status" value="1"/>
</dbReference>
<evidence type="ECO:0000313" key="5">
    <source>
        <dbReference type="EMBL" id="MBB3674608.1"/>
    </source>
</evidence>
<evidence type="ECO:0000313" key="7">
    <source>
        <dbReference type="Proteomes" id="UP000247602"/>
    </source>
</evidence>
<keyword evidence="7" id="KW-1185">Reference proteome</keyword>
<dbReference type="Proteomes" id="UP000247602">
    <property type="component" value="Unassembled WGS sequence"/>
</dbReference>
<evidence type="ECO:0000259" key="4">
    <source>
        <dbReference type="PROSITE" id="PS50893"/>
    </source>
</evidence>
<comment type="caution">
    <text evidence="6">The sequence shown here is derived from an EMBL/GenBank/DDBJ whole genome shotgun (WGS) entry which is preliminary data.</text>
</comment>
<dbReference type="PANTHER" id="PTHR43204">
    <property type="entry name" value="ABC TRANSPORTER I FAMILY MEMBER 6, CHLOROPLASTIC"/>
    <property type="match status" value="1"/>
</dbReference>
<evidence type="ECO:0000313" key="6">
    <source>
        <dbReference type="EMBL" id="PZA20318.1"/>
    </source>
</evidence>
<dbReference type="AlphaFoldDB" id="A0A323VK55"/>
<name>A0A323VK55_9ACTN</name>